<proteinExistence type="predicted"/>
<dbReference type="EMBL" id="CAEY01000830">
    <property type="status" value="NOT_ANNOTATED_CDS"/>
    <property type="molecule type" value="Genomic_DNA"/>
</dbReference>
<sequence>MDSLDPDDQLTILNRSTEYRISKKLIRKVPYFERMLSHECLESKENKVELDFDKQTLEIILNLVKSDYTVITIEMNYVITLYELADYLGLDWISKMCITCFSDNFSTKNLSSVIPQVTATSECVNSGDLNAFICRYFLKIANTTIWFGYPFETIAYICVLDLMIYSEYQVFDAIMRWVNFKADTRKGHLKGLLKLVRWCHLNEQDLSKIKENELFKSSGFEPIFCAPRKVSCNCTFNRAKQNFFIMIEKFEKSTDLRIKVLDNNLTQLVSQVIRHDPCVPSELFHDEHISDLLFDTRRNSLRIDWKRKKFMWFCPPQPYTQLLKTIDGNIGHGTHLIGDLEPGENIEDGSLLLEGAENFGLIYIQAGRLHYFSRQPYINYIMFPSLNQCKATILNDKIYLLTNKRKLYEFKIEVDNKVLRRTWSHRLWHNKFSFTNTLLTSNPAGDKIILVDKLTKKFISFDVNTKVSSKGCTTTYSSADDQKNSNSLYTLTSTFLPLNTIRTCLTKLNSKSNSRSLIY</sequence>
<dbReference type="EnsemblMetazoa" id="tetur02g14761.1">
    <property type="protein sequence ID" value="tetur02g14761.1"/>
    <property type="gene ID" value="tetur02g14761"/>
</dbReference>
<name>T1JY83_TETUR</name>
<keyword evidence="5" id="KW-1185">Reference proteome</keyword>
<dbReference type="Proteomes" id="UP000015104">
    <property type="component" value="Unassembled WGS sequence"/>
</dbReference>
<dbReference type="PANTHER" id="PTHR24412">
    <property type="entry name" value="KELCH PROTEIN"/>
    <property type="match status" value="1"/>
</dbReference>
<dbReference type="Gene3D" id="1.25.40.420">
    <property type="match status" value="1"/>
</dbReference>
<dbReference type="AlphaFoldDB" id="T1JY83"/>
<reference evidence="5" key="1">
    <citation type="submission" date="2011-08" db="EMBL/GenBank/DDBJ databases">
        <authorList>
            <person name="Rombauts S."/>
        </authorList>
    </citation>
    <scope>NUCLEOTIDE SEQUENCE</scope>
    <source>
        <strain evidence="5">London</strain>
    </source>
</reference>
<dbReference type="PANTHER" id="PTHR24412:SF489">
    <property type="entry name" value="RING FINGER DOMAIN AND KELCH REPEAT-CONTAINING PROTEIN DDB_G0271372"/>
    <property type="match status" value="1"/>
</dbReference>
<dbReference type="SUPFAM" id="SSF54695">
    <property type="entry name" value="POZ domain"/>
    <property type="match status" value="1"/>
</dbReference>
<dbReference type="Pfam" id="PF07707">
    <property type="entry name" value="BACK"/>
    <property type="match status" value="1"/>
</dbReference>
<evidence type="ECO:0000313" key="5">
    <source>
        <dbReference type="Proteomes" id="UP000015104"/>
    </source>
</evidence>
<dbReference type="Gene3D" id="3.30.710.10">
    <property type="entry name" value="Potassium Channel Kv1.1, Chain A"/>
    <property type="match status" value="1"/>
</dbReference>
<dbReference type="SMART" id="SM00875">
    <property type="entry name" value="BACK"/>
    <property type="match status" value="1"/>
</dbReference>
<dbReference type="InterPro" id="IPR011333">
    <property type="entry name" value="SKP1/BTB/POZ_sf"/>
</dbReference>
<dbReference type="InterPro" id="IPR011705">
    <property type="entry name" value="BACK"/>
</dbReference>
<feature type="domain" description="BACK" evidence="3">
    <location>
        <begin position="78"/>
        <end position="210"/>
    </location>
</feature>
<dbReference type="STRING" id="32264.T1JY83"/>
<evidence type="ECO:0000259" key="3">
    <source>
        <dbReference type="SMART" id="SM00875"/>
    </source>
</evidence>
<keyword evidence="2" id="KW-0677">Repeat</keyword>
<evidence type="ECO:0000313" key="4">
    <source>
        <dbReference type="EnsemblMetazoa" id="tetur02g14761.1"/>
    </source>
</evidence>
<keyword evidence="1" id="KW-0880">Kelch repeat</keyword>
<protein>
    <recommendedName>
        <fullName evidence="3">BACK domain-containing protein</fullName>
    </recommendedName>
</protein>
<reference evidence="4" key="2">
    <citation type="submission" date="2015-06" db="UniProtKB">
        <authorList>
            <consortium name="EnsemblMetazoa"/>
        </authorList>
    </citation>
    <scope>IDENTIFICATION</scope>
</reference>
<accession>T1JY83</accession>
<organism evidence="4 5">
    <name type="scientific">Tetranychus urticae</name>
    <name type="common">Two-spotted spider mite</name>
    <dbReference type="NCBI Taxonomy" id="32264"/>
    <lineage>
        <taxon>Eukaryota</taxon>
        <taxon>Metazoa</taxon>
        <taxon>Ecdysozoa</taxon>
        <taxon>Arthropoda</taxon>
        <taxon>Chelicerata</taxon>
        <taxon>Arachnida</taxon>
        <taxon>Acari</taxon>
        <taxon>Acariformes</taxon>
        <taxon>Trombidiformes</taxon>
        <taxon>Prostigmata</taxon>
        <taxon>Eleutherengona</taxon>
        <taxon>Raphignathae</taxon>
        <taxon>Tetranychoidea</taxon>
        <taxon>Tetranychidae</taxon>
        <taxon>Tetranychus</taxon>
    </lineage>
</organism>
<dbReference type="HOGENOM" id="CLU_020442_0_0_1"/>
<evidence type="ECO:0000256" key="1">
    <source>
        <dbReference type="ARBA" id="ARBA00022441"/>
    </source>
</evidence>
<evidence type="ECO:0000256" key="2">
    <source>
        <dbReference type="ARBA" id="ARBA00022737"/>
    </source>
</evidence>
<dbReference type="CDD" id="cd18186">
    <property type="entry name" value="BTB_POZ_ZBTB_KLHL-like"/>
    <property type="match status" value="1"/>
</dbReference>